<feature type="domain" description="DUF4771" evidence="18">
    <location>
        <begin position="479"/>
        <end position="622"/>
    </location>
</feature>
<evidence type="ECO:0000256" key="11">
    <source>
        <dbReference type="ARBA" id="ARBA00023004"/>
    </source>
</evidence>
<evidence type="ECO:0000313" key="20">
    <source>
        <dbReference type="Proteomes" id="UP001231518"/>
    </source>
</evidence>
<dbReference type="InterPro" id="IPR002401">
    <property type="entry name" value="Cyt_P450_E_grp-I"/>
</dbReference>
<dbReference type="GO" id="GO:0005789">
    <property type="term" value="C:endoplasmic reticulum membrane"/>
    <property type="evidence" value="ECO:0007669"/>
    <property type="project" value="UniProtKB-SubCell"/>
</dbReference>
<dbReference type="InterPro" id="IPR036396">
    <property type="entry name" value="Cyt_P450_sf"/>
</dbReference>
<evidence type="ECO:0000256" key="10">
    <source>
        <dbReference type="ARBA" id="ARBA00023002"/>
    </source>
</evidence>
<protein>
    <recommendedName>
        <fullName evidence="5">unspecific monooxygenase</fullName>
        <ecNumber evidence="5">1.14.14.1</ecNumber>
    </recommendedName>
</protein>
<evidence type="ECO:0000256" key="4">
    <source>
        <dbReference type="ARBA" id="ARBA00010617"/>
    </source>
</evidence>
<proteinExistence type="inferred from homology"/>
<dbReference type="SUPFAM" id="SSF48264">
    <property type="entry name" value="Cytochrome P450"/>
    <property type="match status" value="1"/>
</dbReference>
<evidence type="ECO:0000256" key="7">
    <source>
        <dbReference type="ARBA" id="ARBA00022723"/>
    </source>
</evidence>
<dbReference type="Gene3D" id="1.10.630.10">
    <property type="entry name" value="Cytochrome P450"/>
    <property type="match status" value="1"/>
</dbReference>
<accession>A0AAD8DXR0</accession>
<dbReference type="PROSITE" id="PS00086">
    <property type="entry name" value="CYTOCHROME_P450"/>
    <property type="match status" value="1"/>
</dbReference>
<evidence type="ECO:0000259" key="17">
    <source>
        <dbReference type="Pfam" id="PF15994"/>
    </source>
</evidence>
<comment type="catalytic activity">
    <reaction evidence="14">
        <text>an organic molecule + reduced [NADPH--hemoprotein reductase] + O2 = an alcohol + oxidized [NADPH--hemoprotein reductase] + H2O + H(+)</text>
        <dbReference type="Rhea" id="RHEA:17149"/>
        <dbReference type="Rhea" id="RHEA-COMP:11964"/>
        <dbReference type="Rhea" id="RHEA-COMP:11965"/>
        <dbReference type="ChEBI" id="CHEBI:15377"/>
        <dbReference type="ChEBI" id="CHEBI:15378"/>
        <dbReference type="ChEBI" id="CHEBI:15379"/>
        <dbReference type="ChEBI" id="CHEBI:30879"/>
        <dbReference type="ChEBI" id="CHEBI:57618"/>
        <dbReference type="ChEBI" id="CHEBI:58210"/>
        <dbReference type="ChEBI" id="CHEBI:142491"/>
        <dbReference type="EC" id="1.14.14.1"/>
    </reaction>
</comment>
<evidence type="ECO:0000313" key="19">
    <source>
        <dbReference type="EMBL" id="KAJ8731350.1"/>
    </source>
</evidence>
<dbReference type="PRINTS" id="PR00385">
    <property type="entry name" value="P450"/>
</dbReference>
<feature type="domain" description="DUF4770" evidence="17">
    <location>
        <begin position="110"/>
        <end position="226"/>
    </location>
</feature>
<dbReference type="InterPro" id="IPR031935">
    <property type="entry name" value="DUF4770"/>
</dbReference>
<evidence type="ECO:0000256" key="6">
    <source>
        <dbReference type="ARBA" id="ARBA00022617"/>
    </source>
</evidence>
<comment type="subcellular location">
    <subcellularLocation>
        <location evidence="3">Endoplasmic reticulum membrane</location>
        <topology evidence="3">Peripheral membrane protein</topology>
    </subcellularLocation>
    <subcellularLocation>
        <location evidence="2">Microsome membrane</location>
        <topology evidence="2">Peripheral membrane protein</topology>
    </subcellularLocation>
</comment>
<keyword evidence="16" id="KW-0175">Coiled coil</keyword>
<dbReference type="GO" id="GO:0005506">
    <property type="term" value="F:iron ion binding"/>
    <property type="evidence" value="ECO:0007669"/>
    <property type="project" value="InterPro"/>
</dbReference>
<feature type="coiled-coil region" evidence="16">
    <location>
        <begin position="240"/>
        <end position="267"/>
    </location>
</feature>
<keyword evidence="7 15" id="KW-0479">Metal-binding</keyword>
<dbReference type="InterPro" id="IPR017972">
    <property type="entry name" value="Cyt_P450_CS"/>
</dbReference>
<keyword evidence="9" id="KW-0492">Microsome</keyword>
<evidence type="ECO:0000256" key="3">
    <source>
        <dbReference type="ARBA" id="ARBA00004406"/>
    </source>
</evidence>
<sequence>MQPVQKILETKYIFGPKKDPVWVYLEREMQKNSDKKPYNEKVGKWLRFLKDLKYHYYVEAKKKERRLDREVGPRWYVELSTQQKKVLGSVRGDIQQDLLEGFPSRMRQNLSDLGVTLRIPRKVLLEAMNDCVGDPGVFFWKLYRAVYKKSPSELQPSYDMDARILLSCLVFVDMDECIETLNRITQYDVSTTVERDKKKTKYYQPKVKYGEYLQKMYVPFYTSHKPKKEKKPLPLGYRLKLRSEASYEALRNSKEFLEKRQERNKKAKLTDRICKYKFWEPPSTLRNTDPKMCAYVTQLRMLKMRAKPQYHAPYENAQYLISGVVFLGGKPRYLLANVAVIPTGYIAINEGIAIRNGDPVTCVEGMWRYPREAVDECEDTCDCMTKWEPAVMEFLQKSKCKCGHLYDFYNENLLSNREKYFYPPTRHGPLWFDHAKVFQMDPKEDFIKDTIAMDLKSAGTSSITSAPTLYASGLKKSELLSAFLADLSDTPLLIPHLPQANQLNNLQEWARRRVRGELKPKEHKKLMLHSNRRWLELKHIDFRARAFRIPFTLKQLKNINWSHRKHIQKLFKILLHDFVTRNRQKQMEQTRLWWPTTKYDYYPNKPFLDIFFTYMTGRSKDVYLVNPYSSELTAKWGAKTCPLSIPYRKPVIFLGNLGPRLRATKSFHEFQLEVYSEFKGNRYGGLFEGRRPVLNIMDPDIIKAITIRDFDHFTDRNSLNSKEPKFLSRSLLNLKGSEWKGIRSTLTPVFSSARLRHMLPLIQLCSKQMVEFLEQYDKKDVEMKKTIGHFTLEVIGACAFGIKCDALTDENAHFFNVAEKFDYMPVYKRLMLFFLLIFMPQMIRLLNFSFLNLQSTNELVRILKVAKAERRQSGVKKSDFLQILIDFADKEKAESEKTKPDIHLDEDTVDAQLLLFLIAGYETSSTLLSFANHVLATKPDLQDKLRTHVKETTEGKELDYDLIAQLHYLDGFLLETLRVFPPVARVDRVCTKAYTVPGTSIQLQPGNVVAIPLYGIHMDPEYYPEPKEFRPERFMNENKKERASHLYLAFGAGPRNCIGLRFAMLSAKLAMVELIKNFKFSACEKTVDPIQFDKRALLLKAQGGLWVRIEKL</sequence>
<dbReference type="EMBL" id="JARGEI010000005">
    <property type="protein sequence ID" value="KAJ8731350.1"/>
    <property type="molecule type" value="Genomic_DNA"/>
</dbReference>
<dbReference type="PANTHER" id="PTHR24292">
    <property type="entry name" value="CYTOCHROME P450"/>
    <property type="match status" value="1"/>
</dbReference>
<evidence type="ECO:0000256" key="1">
    <source>
        <dbReference type="ARBA" id="ARBA00001971"/>
    </source>
</evidence>
<dbReference type="InterPro" id="IPR031936">
    <property type="entry name" value="DUF4771"/>
</dbReference>
<comment type="cofactor">
    <cofactor evidence="1 15">
        <name>heme</name>
        <dbReference type="ChEBI" id="CHEBI:30413"/>
    </cofactor>
</comment>
<dbReference type="Pfam" id="PF00067">
    <property type="entry name" value="p450"/>
    <property type="match status" value="1"/>
</dbReference>
<dbReference type="AlphaFoldDB" id="A0AAD8DXR0"/>
<dbReference type="InterPro" id="IPR001128">
    <property type="entry name" value="Cyt_P450"/>
</dbReference>
<evidence type="ECO:0000256" key="15">
    <source>
        <dbReference type="PIRSR" id="PIRSR602401-1"/>
    </source>
</evidence>
<dbReference type="Pfam" id="PF15995">
    <property type="entry name" value="DUF4771"/>
    <property type="match status" value="1"/>
</dbReference>
<comment type="similarity">
    <text evidence="4">Belongs to the cytochrome P450 family.</text>
</comment>
<name>A0AAD8DXR0_MYTSE</name>
<keyword evidence="10" id="KW-0560">Oxidoreductase</keyword>
<evidence type="ECO:0000256" key="2">
    <source>
        <dbReference type="ARBA" id="ARBA00004174"/>
    </source>
</evidence>
<evidence type="ECO:0000256" key="5">
    <source>
        <dbReference type="ARBA" id="ARBA00012109"/>
    </source>
</evidence>
<dbReference type="CDD" id="cd11056">
    <property type="entry name" value="CYP6-like"/>
    <property type="match status" value="1"/>
</dbReference>
<dbReference type="Pfam" id="PF15994">
    <property type="entry name" value="DUF4770"/>
    <property type="match status" value="1"/>
</dbReference>
<keyword evidence="20" id="KW-1185">Reference proteome</keyword>
<evidence type="ECO:0000256" key="16">
    <source>
        <dbReference type="SAM" id="Coils"/>
    </source>
</evidence>
<dbReference type="PRINTS" id="PR00463">
    <property type="entry name" value="EP450I"/>
</dbReference>
<dbReference type="InterPro" id="IPR050476">
    <property type="entry name" value="Insect_CytP450_Detox"/>
</dbReference>
<keyword evidence="8" id="KW-0256">Endoplasmic reticulum</keyword>
<keyword evidence="11 15" id="KW-0408">Iron</keyword>
<dbReference type="GO" id="GO:0016712">
    <property type="term" value="F:oxidoreductase activity, acting on paired donors, with incorporation or reduction of molecular oxygen, reduced flavin or flavoprotein as one donor, and incorporation of one atom of oxygen"/>
    <property type="evidence" value="ECO:0007669"/>
    <property type="project" value="UniProtKB-EC"/>
</dbReference>
<evidence type="ECO:0000256" key="13">
    <source>
        <dbReference type="ARBA" id="ARBA00023136"/>
    </source>
</evidence>
<evidence type="ECO:0000256" key="14">
    <source>
        <dbReference type="ARBA" id="ARBA00047827"/>
    </source>
</evidence>
<dbReference type="FunFam" id="1.10.630.10:FF:000042">
    <property type="entry name" value="Cytochrome P450"/>
    <property type="match status" value="1"/>
</dbReference>
<evidence type="ECO:0000256" key="8">
    <source>
        <dbReference type="ARBA" id="ARBA00022824"/>
    </source>
</evidence>
<evidence type="ECO:0000256" key="9">
    <source>
        <dbReference type="ARBA" id="ARBA00022848"/>
    </source>
</evidence>
<reference evidence="19" key="1">
    <citation type="submission" date="2023-03" db="EMBL/GenBank/DDBJ databases">
        <title>Chromosome-level genomes of two armyworms, Mythimna separata and Mythimna loreyi, provide insights into the biosynthesis and reception of sex pheromones.</title>
        <authorList>
            <person name="Zhao H."/>
        </authorList>
    </citation>
    <scope>NUCLEOTIDE SEQUENCE</scope>
    <source>
        <strain evidence="19">BeijingLab</strain>
        <tissue evidence="19">Pupa</tissue>
    </source>
</reference>
<evidence type="ECO:0000256" key="12">
    <source>
        <dbReference type="ARBA" id="ARBA00023033"/>
    </source>
</evidence>
<organism evidence="19 20">
    <name type="scientific">Mythimna separata</name>
    <name type="common">Oriental armyworm</name>
    <name type="synonym">Pseudaletia separata</name>
    <dbReference type="NCBI Taxonomy" id="271217"/>
    <lineage>
        <taxon>Eukaryota</taxon>
        <taxon>Metazoa</taxon>
        <taxon>Ecdysozoa</taxon>
        <taxon>Arthropoda</taxon>
        <taxon>Hexapoda</taxon>
        <taxon>Insecta</taxon>
        <taxon>Pterygota</taxon>
        <taxon>Neoptera</taxon>
        <taxon>Endopterygota</taxon>
        <taxon>Lepidoptera</taxon>
        <taxon>Glossata</taxon>
        <taxon>Ditrysia</taxon>
        <taxon>Noctuoidea</taxon>
        <taxon>Noctuidae</taxon>
        <taxon>Noctuinae</taxon>
        <taxon>Hadenini</taxon>
        <taxon>Mythimna</taxon>
    </lineage>
</organism>
<keyword evidence="6 15" id="KW-0349">Heme</keyword>
<dbReference type="GO" id="GO:0020037">
    <property type="term" value="F:heme binding"/>
    <property type="evidence" value="ECO:0007669"/>
    <property type="project" value="InterPro"/>
</dbReference>
<dbReference type="PANTHER" id="PTHR24292:SF54">
    <property type="entry name" value="CYP9F3-RELATED"/>
    <property type="match status" value="1"/>
</dbReference>
<evidence type="ECO:0000259" key="18">
    <source>
        <dbReference type="Pfam" id="PF15995"/>
    </source>
</evidence>
<dbReference type="EC" id="1.14.14.1" evidence="5"/>
<dbReference type="Proteomes" id="UP001231518">
    <property type="component" value="Chromosome 16"/>
</dbReference>
<keyword evidence="12" id="KW-0503">Monooxygenase</keyword>
<keyword evidence="13" id="KW-0472">Membrane</keyword>
<gene>
    <name evidence="19" type="ORF">PYW07_004514</name>
</gene>
<feature type="binding site" description="axial binding residue" evidence="15">
    <location>
        <position position="1057"/>
    </location>
    <ligand>
        <name>heme</name>
        <dbReference type="ChEBI" id="CHEBI:30413"/>
    </ligand>
    <ligandPart>
        <name>Fe</name>
        <dbReference type="ChEBI" id="CHEBI:18248"/>
    </ligandPart>
</feature>
<comment type="caution">
    <text evidence="19">The sequence shown here is derived from an EMBL/GenBank/DDBJ whole genome shotgun (WGS) entry which is preliminary data.</text>
</comment>